<sequence>MTDKQLAEIIKCFTFAYSTACLAPCIFVDAGYADGSLFFCTFMCNHFVQIAIVKHDYCII</sequence>
<reference evidence="1" key="1">
    <citation type="submission" date="2014-09" db="EMBL/GenBank/DDBJ databases">
        <authorList>
            <person name="Magalhaes I.L.F."/>
            <person name="Oliveira U."/>
            <person name="Santos F.R."/>
            <person name="Vidigal T.H.D.A."/>
            <person name="Brescovit A.D."/>
            <person name="Santos A.J."/>
        </authorList>
    </citation>
    <scope>NUCLEOTIDE SEQUENCE</scope>
    <source>
        <tissue evidence="1">Shoot tissue taken approximately 20 cm above the soil surface</tissue>
    </source>
</reference>
<name>A0A0A8ZUD4_ARUDO</name>
<dbReference type="EMBL" id="GBRH01257510">
    <property type="protein sequence ID" value="JAD40385.1"/>
    <property type="molecule type" value="Transcribed_RNA"/>
</dbReference>
<proteinExistence type="predicted"/>
<organism evidence="1">
    <name type="scientific">Arundo donax</name>
    <name type="common">Giant reed</name>
    <name type="synonym">Donax arundinaceus</name>
    <dbReference type="NCBI Taxonomy" id="35708"/>
    <lineage>
        <taxon>Eukaryota</taxon>
        <taxon>Viridiplantae</taxon>
        <taxon>Streptophyta</taxon>
        <taxon>Embryophyta</taxon>
        <taxon>Tracheophyta</taxon>
        <taxon>Spermatophyta</taxon>
        <taxon>Magnoliopsida</taxon>
        <taxon>Liliopsida</taxon>
        <taxon>Poales</taxon>
        <taxon>Poaceae</taxon>
        <taxon>PACMAD clade</taxon>
        <taxon>Arundinoideae</taxon>
        <taxon>Arundineae</taxon>
        <taxon>Arundo</taxon>
    </lineage>
</organism>
<evidence type="ECO:0000313" key="1">
    <source>
        <dbReference type="EMBL" id="JAD40385.1"/>
    </source>
</evidence>
<dbReference type="AlphaFoldDB" id="A0A0A8ZUD4"/>
<reference evidence="1" key="2">
    <citation type="journal article" date="2015" name="Data Brief">
        <title>Shoot transcriptome of the giant reed, Arundo donax.</title>
        <authorList>
            <person name="Barrero R.A."/>
            <person name="Guerrero F.D."/>
            <person name="Moolhuijzen P."/>
            <person name="Goolsby J.A."/>
            <person name="Tidwell J."/>
            <person name="Bellgard S.E."/>
            <person name="Bellgard M.I."/>
        </authorList>
    </citation>
    <scope>NUCLEOTIDE SEQUENCE</scope>
    <source>
        <tissue evidence="1">Shoot tissue taken approximately 20 cm above the soil surface</tissue>
    </source>
</reference>
<protein>
    <submittedName>
        <fullName evidence="1">Uncharacterized protein</fullName>
    </submittedName>
</protein>
<accession>A0A0A8ZUD4</accession>